<evidence type="ECO:0000313" key="8">
    <source>
        <dbReference type="EMBL" id="OIW22561.1"/>
    </source>
</evidence>
<dbReference type="InterPro" id="IPR020846">
    <property type="entry name" value="MFS_dom"/>
</dbReference>
<comment type="subcellular location">
    <subcellularLocation>
        <location evidence="1">Membrane</location>
        <topology evidence="1">Multi-pass membrane protein</topology>
    </subcellularLocation>
</comment>
<dbReference type="Proteomes" id="UP000182658">
    <property type="component" value="Unassembled WGS sequence"/>
</dbReference>
<evidence type="ECO:0000313" key="9">
    <source>
        <dbReference type="Proteomes" id="UP000182658"/>
    </source>
</evidence>
<evidence type="ECO:0000256" key="4">
    <source>
        <dbReference type="ARBA" id="ARBA00023136"/>
    </source>
</evidence>
<dbReference type="AlphaFoldDB" id="A0A1J7IN66"/>
<feature type="transmembrane region" description="Helical" evidence="6">
    <location>
        <begin position="420"/>
        <end position="441"/>
    </location>
</feature>
<dbReference type="STRING" id="1408157.A0A1J7IN66"/>
<evidence type="ECO:0000259" key="7">
    <source>
        <dbReference type="PROSITE" id="PS50850"/>
    </source>
</evidence>
<feature type="region of interest" description="Disordered" evidence="5">
    <location>
        <begin position="264"/>
        <end position="286"/>
    </location>
</feature>
<feature type="transmembrane region" description="Helical" evidence="6">
    <location>
        <begin position="453"/>
        <end position="474"/>
    </location>
</feature>
<dbReference type="PANTHER" id="PTHR23502:SF4">
    <property type="entry name" value="MAJOR FACILITATOR SUPERFAMILY (MFS) PROFILE DOMAIN-CONTAINING PROTEIN-RELATED"/>
    <property type="match status" value="1"/>
</dbReference>
<evidence type="ECO:0000256" key="1">
    <source>
        <dbReference type="ARBA" id="ARBA00004141"/>
    </source>
</evidence>
<feature type="transmembrane region" description="Helical" evidence="6">
    <location>
        <begin position="107"/>
        <end position="128"/>
    </location>
</feature>
<dbReference type="OrthoDB" id="2585655at2759"/>
<dbReference type="InParanoid" id="A0A1J7IN66"/>
<feature type="transmembrane region" description="Helical" evidence="6">
    <location>
        <begin position="379"/>
        <end position="400"/>
    </location>
</feature>
<feature type="compositionally biased region" description="Polar residues" evidence="5">
    <location>
        <begin position="39"/>
        <end position="58"/>
    </location>
</feature>
<dbReference type="PROSITE" id="PS50850">
    <property type="entry name" value="MFS"/>
    <property type="match status" value="1"/>
</dbReference>
<feature type="transmembrane region" description="Helical" evidence="6">
    <location>
        <begin position="221"/>
        <end position="242"/>
    </location>
</feature>
<feature type="transmembrane region" description="Helical" evidence="6">
    <location>
        <begin position="486"/>
        <end position="504"/>
    </location>
</feature>
<dbReference type="SUPFAM" id="SSF103473">
    <property type="entry name" value="MFS general substrate transporter"/>
    <property type="match status" value="1"/>
</dbReference>
<accession>A0A1J7IN66</accession>
<evidence type="ECO:0000256" key="2">
    <source>
        <dbReference type="ARBA" id="ARBA00022692"/>
    </source>
</evidence>
<dbReference type="PANTHER" id="PTHR23502">
    <property type="entry name" value="MAJOR FACILITATOR SUPERFAMILY"/>
    <property type="match status" value="1"/>
</dbReference>
<gene>
    <name evidence="8" type="ORF">CONLIGDRAFT_664929</name>
</gene>
<evidence type="ECO:0000256" key="6">
    <source>
        <dbReference type="SAM" id="Phobius"/>
    </source>
</evidence>
<dbReference type="Gene3D" id="1.20.1250.20">
    <property type="entry name" value="MFS general substrate transporter like domains"/>
    <property type="match status" value="1"/>
</dbReference>
<name>A0A1J7IN66_9PEZI</name>
<dbReference type="EMBL" id="KV875112">
    <property type="protein sequence ID" value="OIW22561.1"/>
    <property type="molecule type" value="Genomic_DNA"/>
</dbReference>
<organism evidence="8 9">
    <name type="scientific">Coniochaeta ligniaria NRRL 30616</name>
    <dbReference type="NCBI Taxonomy" id="1408157"/>
    <lineage>
        <taxon>Eukaryota</taxon>
        <taxon>Fungi</taxon>
        <taxon>Dikarya</taxon>
        <taxon>Ascomycota</taxon>
        <taxon>Pezizomycotina</taxon>
        <taxon>Sordariomycetes</taxon>
        <taxon>Sordariomycetidae</taxon>
        <taxon>Coniochaetales</taxon>
        <taxon>Coniochaetaceae</taxon>
        <taxon>Coniochaeta</taxon>
    </lineage>
</organism>
<evidence type="ECO:0000256" key="5">
    <source>
        <dbReference type="SAM" id="MobiDB-lite"/>
    </source>
</evidence>
<dbReference type="InterPro" id="IPR011701">
    <property type="entry name" value="MFS"/>
</dbReference>
<dbReference type="GO" id="GO:0005886">
    <property type="term" value="C:plasma membrane"/>
    <property type="evidence" value="ECO:0007669"/>
    <property type="project" value="TreeGrafter"/>
</dbReference>
<feature type="domain" description="Major facilitator superfamily (MFS) profile" evidence="7">
    <location>
        <begin position="68"/>
        <end position="562"/>
    </location>
</feature>
<keyword evidence="2 6" id="KW-0812">Transmembrane</keyword>
<proteinExistence type="predicted"/>
<dbReference type="Pfam" id="PF07690">
    <property type="entry name" value="MFS_1"/>
    <property type="match status" value="1"/>
</dbReference>
<keyword evidence="9" id="KW-1185">Reference proteome</keyword>
<evidence type="ECO:0000256" key="3">
    <source>
        <dbReference type="ARBA" id="ARBA00022989"/>
    </source>
</evidence>
<feature type="transmembrane region" description="Helical" evidence="6">
    <location>
        <begin position="158"/>
        <end position="177"/>
    </location>
</feature>
<feature type="transmembrane region" description="Helical" evidence="6">
    <location>
        <begin position="516"/>
        <end position="537"/>
    </location>
</feature>
<dbReference type="GO" id="GO:0022857">
    <property type="term" value="F:transmembrane transporter activity"/>
    <property type="evidence" value="ECO:0007669"/>
    <property type="project" value="InterPro"/>
</dbReference>
<keyword evidence="3 6" id="KW-1133">Transmembrane helix</keyword>
<feature type="region of interest" description="Disordered" evidence="5">
    <location>
        <begin position="38"/>
        <end position="58"/>
    </location>
</feature>
<feature type="compositionally biased region" description="Polar residues" evidence="5">
    <location>
        <begin position="269"/>
        <end position="283"/>
    </location>
</feature>
<keyword evidence="4 6" id="KW-0472">Membrane</keyword>
<dbReference type="InterPro" id="IPR036259">
    <property type="entry name" value="MFS_trans_sf"/>
</dbReference>
<protein>
    <submittedName>
        <fullName evidence="8">MFS general substrate transporter</fullName>
    </submittedName>
</protein>
<feature type="transmembrane region" description="Helical" evidence="6">
    <location>
        <begin position="134"/>
        <end position="151"/>
    </location>
</feature>
<sequence>MGLWILEPKSDEPVPGTVHLQREAEVRIRNTAHLKHGTGRNSNIVLAPQPSDSPNDPLNWSPARKWYTSIFLSMGTGLMAGTHNFVNPANALMAKLFHTSITTISRSVSIVLLTLGFSAVISSPAARIWGKRPVIIVGNLIAVIGYIIVVARSHSLTALYVGRAIHGLGIAALEYLVSSSVGDLFFVHERGVHLALWHYALSGGNALGQVIATQIVSAQTWVWPFIYTVIVISVYTIVFFFTCPETTYNRARVLDIDIKEELDDDSGTDAGTSPSTNKVGNHLTSEEKNTAVDDAQDLEASEVAEKKRSYWEFLRVYNGRFGDESFARALITPWSAYLLPAVSWASFAYGCSVAFAASFSVALGQIFTKPPYNFTTAQVGLTVLSSFVGATLGNALPGPFSDWTVKYMSNKNNGVYEPEFRIVLTVPAFILGLMGFWGFGMSLEAKSHWMAPVFFYGLATFAGSIQSLISNTYLLDCHRAHAQDGYAAVTITRGILSFIITFVINDWIARDGYKVVYFWIGTLHGLSCIMGMILYVYGKRVRLAVSKSRFIQSKLGSVRNKV</sequence>
<reference evidence="8 9" key="1">
    <citation type="submission" date="2016-10" db="EMBL/GenBank/DDBJ databases">
        <title>Draft genome sequence of Coniochaeta ligniaria NRRL30616, a lignocellulolytic fungus for bioabatement of inhibitors in plant biomass hydrolysates.</title>
        <authorList>
            <consortium name="DOE Joint Genome Institute"/>
            <person name="Jimenez D.J."/>
            <person name="Hector R.E."/>
            <person name="Riley R."/>
            <person name="Sun H."/>
            <person name="Grigoriev I.V."/>
            <person name="Van Elsas J.D."/>
            <person name="Nichols N.N."/>
        </authorList>
    </citation>
    <scope>NUCLEOTIDE SEQUENCE [LARGE SCALE GENOMIC DNA]</scope>
    <source>
        <strain evidence="8 9">NRRL 30616</strain>
    </source>
</reference>
<feature type="transmembrane region" description="Helical" evidence="6">
    <location>
        <begin position="347"/>
        <end position="367"/>
    </location>
</feature>